<organism evidence="1 2">
    <name type="scientific">Dreissena polymorpha</name>
    <name type="common">Zebra mussel</name>
    <name type="synonym">Mytilus polymorpha</name>
    <dbReference type="NCBI Taxonomy" id="45954"/>
    <lineage>
        <taxon>Eukaryota</taxon>
        <taxon>Metazoa</taxon>
        <taxon>Spiralia</taxon>
        <taxon>Lophotrochozoa</taxon>
        <taxon>Mollusca</taxon>
        <taxon>Bivalvia</taxon>
        <taxon>Autobranchia</taxon>
        <taxon>Heteroconchia</taxon>
        <taxon>Euheterodonta</taxon>
        <taxon>Imparidentia</taxon>
        <taxon>Neoheterodontei</taxon>
        <taxon>Myida</taxon>
        <taxon>Dreissenoidea</taxon>
        <taxon>Dreissenidae</taxon>
        <taxon>Dreissena</taxon>
    </lineage>
</organism>
<keyword evidence="2" id="KW-1185">Reference proteome</keyword>
<dbReference type="Proteomes" id="UP000828390">
    <property type="component" value="Unassembled WGS sequence"/>
</dbReference>
<gene>
    <name evidence="1" type="ORF">DPMN_174052</name>
</gene>
<proteinExistence type="predicted"/>
<comment type="caution">
    <text evidence="1">The sequence shown here is derived from an EMBL/GenBank/DDBJ whole genome shotgun (WGS) entry which is preliminary data.</text>
</comment>
<evidence type="ECO:0000313" key="1">
    <source>
        <dbReference type="EMBL" id="KAH3772708.1"/>
    </source>
</evidence>
<dbReference type="AlphaFoldDB" id="A0A9D4E4P2"/>
<reference evidence="1" key="2">
    <citation type="submission" date="2020-11" db="EMBL/GenBank/DDBJ databases">
        <authorList>
            <person name="McCartney M.A."/>
            <person name="Auch B."/>
            <person name="Kono T."/>
            <person name="Mallez S."/>
            <person name="Becker A."/>
            <person name="Gohl D.M."/>
            <person name="Silverstein K.A.T."/>
            <person name="Koren S."/>
            <person name="Bechman K.B."/>
            <person name="Herman A."/>
            <person name="Abrahante J.E."/>
            <person name="Garbe J."/>
        </authorList>
    </citation>
    <scope>NUCLEOTIDE SEQUENCE</scope>
    <source>
        <strain evidence="1">Duluth1</strain>
        <tissue evidence="1">Whole animal</tissue>
    </source>
</reference>
<reference evidence="1" key="1">
    <citation type="journal article" date="2019" name="bioRxiv">
        <title>The Genome of the Zebra Mussel, Dreissena polymorpha: A Resource for Invasive Species Research.</title>
        <authorList>
            <person name="McCartney M.A."/>
            <person name="Auch B."/>
            <person name="Kono T."/>
            <person name="Mallez S."/>
            <person name="Zhang Y."/>
            <person name="Obille A."/>
            <person name="Becker A."/>
            <person name="Abrahante J.E."/>
            <person name="Garbe J."/>
            <person name="Badalamenti J.P."/>
            <person name="Herman A."/>
            <person name="Mangelson H."/>
            <person name="Liachko I."/>
            <person name="Sullivan S."/>
            <person name="Sone E.D."/>
            <person name="Koren S."/>
            <person name="Silverstein K.A.T."/>
            <person name="Beckman K.B."/>
            <person name="Gohl D.M."/>
        </authorList>
    </citation>
    <scope>NUCLEOTIDE SEQUENCE</scope>
    <source>
        <strain evidence="1">Duluth1</strain>
        <tissue evidence="1">Whole animal</tissue>
    </source>
</reference>
<dbReference type="InterPro" id="IPR011009">
    <property type="entry name" value="Kinase-like_dom_sf"/>
</dbReference>
<evidence type="ECO:0008006" key="3">
    <source>
        <dbReference type="Google" id="ProtNLM"/>
    </source>
</evidence>
<sequence length="93" mass="10667">MLYLQRTNYMHHFRVASVIIGHLQTPGDNIFRPLIPEEACSPSLRTMIENCWEEDPRGRPSFAEIEEIFRQIRACVAIGYICRFIGVALEGGD</sequence>
<dbReference type="EMBL" id="JAIWYP010000009">
    <property type="protein sequence ID" value="KAH3772708.1"/>
    <property type="molecule type" value="Genomic_DNA"/>
</dbReference>
<dbReference type="Gene3D" id="1.10.510.10">
    <property type="entry name" value="Transferase(Phosphotransferase) domain 1"/>
    <property type="match status" value="1"/>
</dbReference>
<evidence type="ECO:0000313" key="2">
    <source>
        <dbReference type="Proteomes" id="UP000828390"/>
    </source>
</evidence>
<dbReference type="SUPFAM" id="SSF56112">
    <property type="entry name" value="Protein kinase-like (PK-like)"/>
    <property type="match status" value="1"/>
</dbReference>
<protein>
    <recommendedName>
        <fullName evidence="3">Serine-threonine/tyrosine-protein kinase catalytic domain-containing protein</fullName>
    </recommendedName>
</protein>
<name>A0A9D4E4P2_DREPO</name>
<accession>A0A9D4E4P2</accession>